<accession>A0AAN7G2X4</accession>
<dbReference type="PANTHER" id="PTHR11697:SF230">
    <property type="entry name" value="ZINC FINGER, MYM DOMAIN CONTAINING 1"/>
    <property type="match status" value="1"/>
</dbReference>
<dbReference type="Proteomes" id="UP001324115">
    <property type="component" value="Unassembled WGS sequence"/>
</dbReference>
<sequence>MDKYLIRKPHIQDSSSVQNSFSSFKRVHILSYHSNNHDEIRRYYLQKGPCPPVFQNLDDYPLSYFSGKPHRFKSEWYNKKEKLNSHVRGVNSAHNQAVKKSEDLMKEKQHIQSVLVKQSNQDKIEYRVQLNTIVDCIRFLLYRGLAFCGHDKSPGSSDKENFFELLQFLEDHNESINKVLQKTPKNCKLTHHDIQKDIMNAIARETFKTISRNISVKEQMALVLRYFLGTVHVVSTIALSLKYAIECLLCEHNLSLSKLRGQDYNGASNMQGDINGLKTLILKENKSAFYVHCFAHQLQLTLVAVAKNHINIAEFFYVVNAQFAKIKEDLENDTNLKHPGDTCWGSYYGTILNLILMFSTVVDVLEIIKNDGLCDQNLNNRFSDANTDLLLYMACLNSSNSFVAFDKEKLIYLAKFYPSDFLRTDILALDSQLRNYIFDMRNNDLFSKLQGVSEFAEKLVNTVKHETYPLVYLLVKLVLTIPIAIATVERNHWMNDCLVVYIERDVDCSIDNETIMQRFRNIKTRRR</sequence>
<feature type="domain" description="DUF4371" evidence="1">
    <location>
        <begin position="77"/>
        <end position="276"/>
    </location>
</feature>
<reference evidence="2 3" key="1">
    <citation type="journal article" date="2023" name="G3 (Bethesda)">
        <title>A haplotype-resolved chromosome-scale genome for Quercus rubra L. provides insights into the genetics of adaptive traits for red oak species.</title>
        <authorList>
            <person name="Kapoor B."/>
            <person name="Jenkins J."/>
            <person name="Schmutz J."/>
            <person name="Zhebentyayeva T."/>
            <person name="Kuelheim C."/>
            <person name="Coggeshall M."/>
            <person name="Heim C."/>
            <person name="Lasky J.R."/>
            <person name="Leites L."/>
            <person name="Islam-Faridi N."/>
            <person name="Romero-Severson J."/>
            <person name="DeLeo V.L."/>
            <person name="Lucas S.M."/>
            <person name="Lazic D."/>
            <person name="Gailing O."/>
            <person name="Carlson J."/>
            <person name="Staton M."/>
        </authorList>
    </citation>
    <scope>NUCLEOTIDE SEQUENCE [LARGE SCALE GENOMIC DNA]</scope>
    <source>
        <strain evidence="2">Pseudo-F2</strain>
    </source>
</reference>
<dbReference type="InterPro" id="IPR025398">
    <property type="entry name" value="DUF4371"/>
</dbReference>
<dbReference type="EMBL" id="JAXUIC010000002">
    <property type="protein sequence ID" value="KAK4601591.1"/>
    <property type="molecule type" value="Genomic_DNA"/>
</dbReference>
<name>A0AAN7G2X4_QUERU</name>
<organism evidence="2 3">
    <name type="scientific">Quercus rubra</name>
    <name type="common">Northern red oak</name>
    <name type="synonym">Quercus borealis</name>
    <dbReference type="NCBI Taxonomy" id="3512"/>
    <lineage>
        <taxon>Eukaryota</taxon>
        <taxon>Viridiplantae</taxon>
        <taxon>Streptophyta</taxon>
        <taxon>Embryophyta</taxon>
        <taxon>Tracheophyta</taxon>
        <taxon>Spermatophyta</taxon>
        <taxon>Magnoliopsida</taxon>
        <taxon>eudicotyledons</taxon>
        <taxon>Gunneridae</taxon>
        <taxon>Pentapetalae</taxon>
        <taxon>rosids</taxon>
        <taxon>fabids</taxon>
        <taxon>Fagales</taxon>
        <taxon>Fagaceae</taxon>
        <taxon>Quercus</taxon>
    </lineage>
</organism>
<evidence type="ECO:0000313" key="3">
    <source>
        <dbReference type="Proteomes" id="UP001324115"/>
    </source>
</evidence>
<proteinExistence type="predicted"/>
<gene>
    <name evidence="2" type="ORF">RGQ29_010952</name>
</gene>
<dbReference type="AlphaFoldDB" id="A0AAN7G2X4"/>
<evidence type="ECO:0000313" key="2">
    <source>
        <dbReference type="EMBL" id="KAK4601591.1"/>
    </source>
</evidence>
<keyword evidence="3" id="KW-1185">Reference proteome</keyword>
<protein>
    <recommendedName>
        <fullName evidence="1">DUF4371 domain-containing protein</fullName>
    </recommendedName>
</protein>
<dbReference type="PANTHER" id="PTHR11697">
    <property type="entry name" value="GENERAL TRANSCRIPTION FACTOR 2-RELATED ZINC FINGER PROTEIN"/>
    <property type="match status" value="1"/>
</dbReference>
<dbReference type="InterPro" id="IPR055298">
    <property type="entry name" value="AtLOH3-like"/>
</dbReference>
<dbReference type="Pfam" id="PF14291">
    <property type="entry name" value="DUF4371"/>
    <property type="match status" value="1"/>
</dbReference>
<evidence type="ECO:0000259" key="1">
    <source>
        <dbReference type="Pfam" id="PF14291"/>
    </source>
</evidence>
<comment type="caution">
    <text evidence="2">The sequence shown here is derived from an EMBL/GenBank/DDBJ whole genome shotgun (WGS) entry which is preliminary data.</text>
</comment>